<gene>
    <name evidence="2" type="ORF">PR001_g30525</name>
</gene>
<name>A0A6A3GST1_9STRA</name>
<reference evidence="2 3" key="1">
    <citation type="submission" date="2018-09" db="EMBL/GenBank/DDBJ databases">
        <title>Genomic investigation of the strawberry pathogen Phytophthora fragariae indicates pathogenicity is determined by transcriptional variation in three key races.</title>
        <authorList>
            <person name="Adams T.M."/>
            <person name="Armitage A.D."/>
            <person name="Sobczyk M.K."/>
            <person name="Bates H.J."/>
            <person name="Dunwell J.M."/>
            <person name="Nellist C.F."/>
            <person name="Harrison R.J."/>
        </authorList>
    </citation>
    <scope>NUCLEOTIDE SEQUENCE [LARGE SCALE GENOMIC DNA]</scope>
    <source>
        <strain evidence="2 3">SCRP249</strain>
    </source>
</reference>
<proteinExistence type="predicted"/>
<dbReference type="EMBL" id="QXFV01006952">
    <property type="protein sequence ID" value="KAE8960013.1"/>
    <property type="molecule type" value="Genomic_DNA"/>
</dbReference>
<feature type="compositionally biased region" description="Low complexity" evidence="1">
    <location>
        <begin position="31"/>
        <end position="42"/>
    </location>
</feature>
<evidence type="ECO:0000313" key="2">
    <source>
        <dbReference type="EMBL" id="KAE8960013.1"/>
    </source>
</evidence>
<protein>
    <submittedName>
        <fullName evidence="2">Uncharacterized protein</fullName>
    </submittedName>
</protein>
<accession>A0A6A3GST1</accession>
<sequence>MAMGSSSFTCAVIAGDSTESSAKADSTKPTAGSAGASISSSGVDQVTGAMSAAAATSSRLTLCRVGGRVAT</sequence>
<dbReference type="AlphaFoldDB" id="A0A6A3GST1"/>
<evidence type="ECO:0000313" key="3">
    <source>
        <dbReference type="Proteomes" id="UP000429607"/>
    </source>
</evidence>
<dbReference type="Proteomes" id="UP000429607">
    <property type="component" value="Unassembled WGS sequence"/>
</dbReference>
<feature type="compositionally biased region" description="Polar residues" evidence="1">
    <location>
        <begin position="17"/>
        <end position="30"/>
    </location>
</feature>
<comment type="caution">
    <text evidence="2">The sequence shown here is derived from an EMBL/GenBank/DDBJ whole genome shotgun (WGS) entry which is preliminary data.</text>
</comment>
<evidence type="ECO:0000256" key="1">
    <source>
        <dbReference type="SAM" id="MobiDB-lite"/>
    </source>
</evidence>
<feature type="region of interest" description="Disordered" evidence="1">
    <location>
        <begin position="17"/>
        <end position="42"/>
    </location>
</feature>
<organism evidence="2 3">
    <name type="scientific">Phytophthora rubi</name>
    <dbReference type="NCBI Taxonomy" id="129364"/>
    <lineage>
        <taxon>Eukaryota</taxon>
        <taxon>Sar</taxon>
        <taxon>Stramenopiles</taxon>
        <taxon>Oomycota</taxon>
        <taxon>Peronosporomycetes</taxon>
        <taxon>Peronosporales</taxon>
        <taxon>Peronosporaceae</taxon>
        <taxon>Phytophthora</taxon>
    </lineage>
</organism>